<sequence>MSKPDIMFFLSWGEIFSTNGRVSAEYPLDVLILLASWFALPAAPAAGKTKDSFHAPGMMLIDAGLACNSPYPLVLHPSRQVDIIISFDFSNRDDDDNWPFKHLVKAERWAKEKNVCFPEIENKLKALNIREEHQRSDYEEVYVFEGPNSPTIVHFVLINKSFKKDYPARNFRIFPDYGTFRFYYAKEEFDRLKLLVRHNIIENRQKIIDCLNKKIQQKQSDKHRK</sequence>
<dbReference type="AlphaFoldDB" id="A0A8S3QUI8"/>
<dbReference type="GO" id="GO:0005544">
    <property type="term" value="F:calcium-dependent phospholipid binding"/>
    <property type="evidence" value="ECO:0007669"/>
    <property type="project" value="TreeGrafter"/>
</dbReference>
<dbReference type="InterPro" id="IPR016035">
    <property type="entry name" value="Acyl_Trfase/lysoPLipase"/>
</dbReference>
<gene>
    <name evidence="5" type="ORF">MEDL_13104</name>
</gene>
<dbReference type="PROSITE" id="PS51210">
    <property type="entry name" value="PLA2C"/>
    <property type="match status" value="1"/>
</dbReference>
<dbReference type="GO" id="GO:0005829">
    <property type="term" value="C:cytosol"/>
    <property type="evidence" value="ECO:0007669"/>
    <property type="project" value="TreeGrafter"/>
</dbReference>
<dbReference type="EMBL" id="CAJPWZ010000676">
    <property type="protein sequence ID" value="CAG2198331.1"/>
    <property type="molecule type" value="Genomic_DNA"/>
</dbReference>
<dbReference type="GO" id="GO:0005509">
    <property type="term" value="F:calcium ion binding"/>
    <property type="evidence" value="ECO:0007669"/>
    <property type="project" value="TreeGrafter"/>
</dbReference>
<evidence type="ECO:0000256" key="2">
    <source>
        <dbReference type="ARBA" id="ARBA00023098"/>
    </source>
</evidence>
<keyword evidence="6" id="KW-1185">Reference proteome</keyword>
<dbReference type="Gene3D" id="3.40.1090.10">
    <property type="entry name" value="Cytosolic phospholipase A2 catalytic domain"/>
    <property type="match status" value="1"/>
</dbReference>
<dbReference type="PANTHER" id="PTHR10728">
    <property type="entry name" value="CYTOSOLIC PHOSPHOLIPASE A2"/>
    <property type="match status" value="1"/>
</dbReference>
<keyword evidence="2 3" id="KW-0443">Lipid metabolism</keyword>
<evidence type="ECO:0000256" key="1">
    <source>
        <dbReference type="ARBA" id="ARBA00022801"/>
    </source>
</evidence>
<keyword evidence="1 3" id="KW-0378">Hydrolase</keyword>
<dbReference type="OrthoDB" id="270970at2759"/>
<organism evidence="5 6">
    <name type="scientific">Mytilus edulis</name>
    <name type="common">Blue mussel</name>
    <dbReference type="NCBI Taxonomy" id="6550"/>
    <lineage>
        <taxon>Eukaryota</taxon>
        <taxon>Metazoa</taxon>
        <taxon>Spiralia</taxon>
        <taxon>Lophotrochozoa</taxon>
        <taxon>Mollusca</taxon>
        <taxon>Bivalvia</taxon>
        <taxon>Autobranchia</taxon>
        <taxon>Pteriomorphia</taxon>
        <taxon>Mytilida</taxon>
        <taxon>Mytiloidea</taxon>
        <taxon>Mytilidae</taxon>
        <taxon>Mytilinae</taxon>
        <taxon>Mytilus</taxon>
    </lineage>
</organism>
<dbReference type="GO" id="GO:0046475">
    <property type="term" value="P:glycerophospholipid catabolic process"/>
    <property type="evidence" value="ECO:0007669"/>
    <property type="project" value="TreeGrafter"/>
</dbReference>
<feature type="domain" description="PLA2c" evidence="4">
    <location>
        <begin position="1"/>
        <end position="225"/>
    </location>
</feature>
<dbReference type="EC" id="3.1.1.4" evidence="5"/>
<evidence type="ECO:0000313" key="6">
    <source>
        <dbReference type="Proteomes" id="UP000683360"/>
    </source>
</evidence>
<comment type="caution">
    <text evidence="5">The sequence shown here is derived from an EMBL/GenBank/DDBJ whole genome shotgun (WGS) entry which is preliminary data.</text>
</comment>
<name>A0A8S3QUI8_MYTED</name>
<dbReference type="InterPro" id="IPR002642">
    <property type="entry name" value="LysoPLipase_cat_dom"/>
</dbReference>
<dbReference type="Proteomes" id="UP000683360">
    <property type="component" value="Unassembled WGS sequence"/>
</dbReference>
<evidence type="ECO:0000256" key="3">
    <source>
        <dbReference type="PROSITE-ProRule" id="PRU00555"/>
    </source>
</evidence>
<protein>
    <submittedName>
        <fullName evidence="5">PLA2G4</fullName>
        <ecNumber evidence="5">3.1.1.4</ecNumber>
    </submittedName>
</protein>
<accession>A0A8S3QUI8</accession>
<evidence type="ECO:0000259" key="4">
    <source>
        <dbReference type="PROSITE" id="PS51210"/>
    </source>
</evidence>
<reference evidence="5" key="1">
    <citation type="submission" date="2021-03" db="EMBL/GenBank/DDBJ databases">
        <authorList>
            <person name="Bekaert M."/>
        </authorList>
    </citation>
    <scope>NUCLEOTIDE SEQUENCE</scope>
</reference>
<proteinExistence type="predicted"/>
<dbReference type="GO" id="GO:0047498">
    <property type="term" value="F:calcium-dependent phospholipase A2 activity"/>
    <property type="evidence" value="ECO:0007669"/>
    <property type="project" value="TreeGrafter"/>
</dbReference>
<keyword evidence="3" id="KW-0442">Lipid degradation</keyword>
<dbReference type="SUPFAM" id="SSF52151">
    <property type="entry name" value="FabD/lysophospholipase-like"/>
    <property type="match status" value="1"/>
</dbReference>
<dbReference type="PANTHER" id="PTHR10728:SF40">
    <property type="entry name" value="PATATIN FAMILY PROTEIN"/>
    <property type="match status" value="1"/>
</dbReference>
<evidence type="ECO:0000313" key="5">
    <source>
        <dbReference type="EMBL" id="CAG2198331.1"/>
    </source>
</evidence>